<keyword evidence="7" id="KW-1185">Reference proteome</keyword>
<dbReference type="PANTHER" id="PTHR33644">
    <property type="entry name" value="U-BOX DOMAIN-CONTAINING PROTEIN 62-RELATED"/>
    <property type="match status" value="1"/>
</dbReference>
<dbReference type="Gene3D" id="3.30.40.10">
    <property type="entry name" value="Zinc/RING finger domain, C3HC4 (zinc finger)"/>
    <property type="match status" value="1"/>
</dbReference>
<proteinExistence type="predicted"/>
<dbReference type="InterPro" id="IPR003613">
    <property type="entry name" value="Ubox_domain"/>
</dbReference>
<organism evidence="6 7">
    <name type="scientific">Brassica napus</name>
    <name type="common">Rape</name>
    <dbReference type="NCBI Taxonomy" id="3708"/>
    <lineage>
        <taxon>Eukaryota</taxon>
        <taxon>Viridiplantae</taxon>
        <taxon>Streptophyta</taxon>
        <taxon>Embryophyta</taxon>
        <taxon>Tracheophyta</taxon>
        <taxon>Spermatophyta</taxon>
        <taxon>Magnoliopsida</taxon>
        <taxon>eudicotyledons</taxon>
        <taxon>Gunneridae</taxon>
        <taxon>Pentapetalae</taxon>
        <taxon>rosids</taxon>
        <taxon>malvids</taxon>
        <taxon>Brassicales</taxon>
        <taxon>Brassicaceae</taxon>
        <taxon>Brassiceae</taxon>
        <taxon>Brassica</taxon>
    </lineage>
</organism>
<dbReference type="Pfam" id="PF04564">
    <property type="entry name" value="U-box"/>
    <property type="match status" value="1"/>
</dbReference>
<protein>
    <recommendedName>
        <fullName evidence="5">U-box domain-containing protein</fullName>
    </recommendedName>
</protein>
<evidence type="ECO:0000256" key="1">
    <source>
        <dbReference type="ARBA" id="ARBA00004906"/>
    </source>
</evidence>
<comment type="pathway">
    <text evidence="1">Protein modification; protein ubiquitination.</text>
</comment>
<evidence type="ECO:0000256" key="2">
    <source>
        <dbReference type="ARBA" id="ARBA00022679"/>
    </source>
</evidence>
<dbReference type="InterPro" id="IPR057649">
    <property type="entry name" value="PUB62-63_C"/>
</dbReference>
<keyword evidence="3" id="KW-0833">Ubl conjugation pathway</keyword>
<feature type="compositionally biased region" description="Basic and acidic residues" evidence="4">
    <location>
        <begin position="411"/>
        <end position="420"/>
    </location>
</feature>
<feature type="region of interest" description="Disordered" evidence="4">
    <location>
        <begin position="491"/>
        <end position="511"/>
    </location>
</feature>
<name>A0ABQ7Y019_BRANA</name>
<dbReference type="InterPro" id="IPR013083">
    <property type="entry name" value="Znf_RING/FYVE/PHD"/>
</dbReference>
<evidence type="ECO:0000313" key="6">
    <source>
        <dbReference type="EMBL" id="KAH0861527.1"/>
    </source>
</evidence>
<dbReference type="EMBL" id="JAGKQM010000019">
    <property type="protein sequence ID" value="KAH0861527.1"/>
    <property type="molecule type" value="Genomic_DNA"/>
</dbReference>
<dbReference type="SUPFAM" id="SSF57850">
    <property type="entry name" value="RING/U-box"/>
    <property type="match status" value="1"/>
</dbReference>
<dbReference type="Pfam" id="PF23112">
    <property type="entry name" value="PUB62-63_C"/>
    <property type="match status" value="1"/>
</dbReference>
<accession>A0ABQ7Y019</accession>
<feature type="domain" description="U-box" evidence="5">
    <location>
        <begin position="329"/>
        <end position="401"/>
    </location>
</feature>
<feature type="compositionally biased region" description="Low complexity" evidence="4">
    <location>
        <begin position="221"/>
        <end position="230"/>
    </location>
</feature>
<evidence type="ECO:0000256" key="4">
    <source>
        <dbReference type="SAM" id="MobiDB-lite"/>
    </source>
</evidence>
<evidence type="ECO:0000313" key="7">
    <source>
        <dbReference type="Proteomes" id="UP000824890"/>
    </source>
</evidence>
<dbReference type="Proteomes" id="UP000824890">
    <property type="component" value="Unassembled WGS sequence"/>
</dbReference>
<feature type="region of interest" description="Disordered" evidence="4">
    <location>
        <begin position="400"/>
        <end position="429"/>
    </location>
</feature>
<feature type="region of interest" description="Disordered" evidence="4">
    <location>
        <begin position="298"/>
        <end position="327"/>
    </location>
</feature>
<reference evidence="6 7" key="1">
    <citation type="submission" date="2021-05" db="EMBL/GenBank/DDBJ databases">
        <title>Genome Assembly of Synthetic Allotetraploid Brassica napus Reveals Homoeologous Exchanges between Subgenomes.</title>
        <authorList>
            <person name="Davis J.T."/>
        </authorList>
    </citation>
    <scope>NUCLEOTIDE SEQUENCE [LARGE SCALE GENOMIC DNA]</scope>
    <source>
        <strain evidence="7">cv. Da-Ae</strain>
        <tissue evidence="6">Seedling</tissue>
    </source>
</reference>
<gene>
    <name evidence="6" type="ORF">HID58_089788</name>
</gene>
<evidence type="ECO:0000256" key="3">
    <source>
        <dbReference type="ARBA" id="ARBA00022786"/>
    </source>
</evidence>
<comment type="caution">
    <text evidence="6">The sequence shown here is derived from an EMBL/GenBank/DDBJ whole genome shotgun (WGS) entry which is preliminary data.</text>
</comment>
<dbReference type="PANTHER" id="PTHR33644:SF5">
    <property type="entry name" value="U-BOX DOMAIN-CONTAINING PROTEIN 62"/>
    <property type="match status" value="1"/>
</dbReference>
<feature type="compositionally biased region" description="Acidic residues" evidence="4">
    <location>
        <begin position="233"/>
        <end position="256"/>
    </location>
</feature>
<dbReference type="PROSITE" id="PS51698">
    <property type="entry name" value="U_BOX"/>
    <property type="match status" value="1"/>
</dbReference>
<keyword evidence="2" id="KW-0808">Transferase</keyword>
<evidence type="ECO:0000259" key="5">
    <source>
        <dbReference type="PROSITE" id="PS51698"/>
    </source>
</evidence>
<sequence length="511" mass="55959">MEAMSQSCMTIITTSLSPPTTHQILAPVKSIPQTKPSLNARKQKPFAAARCVASGSGYAAAVEPITPEEEEELTQRKSICGGEANRGMWELLECLEKEAIMGDDDGRDPKDYNRRAKIFDKSSKIFKNIKEHRDDHSREVSYHFDSMSGKGLSPASFSAPPMTVQDADPLRFRVGEQDPKTREFAAFIGDQHRYFAAAAAAAAAANPHPQPHIEFRQSFYSESGNPNDSGGSDGEEVVEEEEEEEEEDDDDVDGNEGDGMNKDVGEDGGGAVVGIEQDNAAYYSQQFKAMEASFVSRQEESSSVAAENGCDVSGRRDASSSSLSNSVESLRTILSDPITGALMSDAMILPCGHTFGAGGIEQVKQMKACCTCSQPVSEDSITPNLTLRVAVQAFCREEKSQSNHSSKRKREGFDQERRSFGDTAYTNRSRNRTNHFPFAVADRVIIKGNKRTPPRFVGREAVVTTQCLNGWYVVKTLDNAESVKLQYRSLAKATEDPSTKATPSKMVPNWL</sequence>
<feature type="region of interest" description="Disordered" evidence="4">
    <location>
        <begin position="219"/>
        <end position="272"/>
    </location>
</feature>